<dbReference type="Pfam" id="PF00378">
    <property type="entry name" value="ECH_1"/>
    <property type="match status" value="1"/>
</dbReference>
<dbReference type="GO" id="GO:0006635">
    <property type="term" value="P:fatty acid beta-oxidation"/>
    <property type="evidence" value="ECO:0007669"/>
    <property type="project" value="TreeGrafter"/>
</dbReference>
<dbReference type="InterPro" id="IPR053545">
    <property type="entry name" value="Enoyl-CoA_hydratase-like"/>
</dbReference>
<dbReference type="InterPro" id="IPR029045">
    <property type="entry name" value="ClpP/crotonase-like_dom_sf"/>
</dbReference>
<dbReference type="PANTHER" id="PTHR11941">
    <property type="entry name" value="ENOYL-COA HYDRATASE-RELATED"/>
    <property type="match status" value="1"/>
</dbReference>
<dbReference type="AlphaFoldDB" id="A0A1J4P0R5"/>
<evidence type="ECO:0000313" key="1">
    <source>
        <dbReference type="EMBL" id="OIJ68211.1"/>
    </source>
</evidence>
<dbReference type="NCBIfam" id="NF042431">
    <property type="entry name" value="EnCoAhydt_DpgB"/>
    <property type="match status" value="1"/>
</dbReference>
<gene>
    <name evidence="1" type="ORF">WN71_009230</name>
</gene>
<name>A0A1J4P0R5_9ACTN</name>
<proteinExistence type="predicted"/>
<dbReference type="EMBL" id="LAVA02000018">
    <property type="protein sequence ID" value="OIJ68211.1"/>
    <property type="molecule type" value="Genomic_DNA"/>
</dbReference>
<dbReference type="InterPro" id="IPR001753">
    <property type="entry name" value="Enoyl-CoA_hydra/iso"/>
</dbReference>
<organism evidence="1 2">
    <name type="scientific">Streptomyces mangrovisoli</name>
    <dbReference type="NCBI Taxonomy" id="1428628"/>
    <lineage>
        <taxon>Bacteria</taxon>
        <taxon>Bacillati</taxon>
        <taxon>Actinomycetota</taxon>
        <taxon>Actinomycetes</taxon>
        <taxon>Kitasatosporales</taxon>
        <taxon>Streptomycetaceae</taxon>
        <taxon>Streptomyces</taxon>
    </lineage>
</organism>
<dbReference type="Gene3D" id="3.90.226.10">
    <property type="entry name" value="2-enoyl-CoA Hydratase, Chain A, domain 1"/>
    <property type="match status" value="1"/>
</dbReference>
<dbReference type="CDD" id="cd06558">
    <property type="entry name" value="crotonase-like"/>
    <property type="match status" value="1"/>
</dbReference>
<evidence type="ECO:0000313" key="2">
    <source>
        <dbReference type="Proteomes" id="UP000034196"/>
    </source>
</evidence>
<comment type="caution">
    <text evidence="1">The sequence shown here is derived from an EMBL/GenBank/DDBJ whole genome shotgun (WGS) entry which is preliminary data.</text>
</comment>
<dbReference type="PANTHER" id="PTHR11941:SF54">
    <property type="entry name" value="ENOYL-COA HYDRATASE, MITOCHONDRIAL"/>
    <property type="match status" value="1"/>
</dbReference>
<protein>
    <recommendedName>
        <fullName evidence="3">Enoyl-CoA hydratase</fullName>
    </recommendedName>
</protein>
<accession>A0A1J4P0R5</accession>
<dbReference type="Proteomes" id="UP000034196">
    <property type="component" value="Unassembled WGS sequence"/>
</dbReference>
<sequence length="240" mass="25057">MEVTTDIIKLAGGAAIVLDLDTSADALPLRQLTQAADRAEDAPGSVVLLKLAGGALPEVPGGWPQGAGVHDVNKWERVLRRLERLPAAVIAAVDGPVDGPALELLLAADYRIATPQTVIRPPFLGGEPWPGMLLHRLAQQAGAAATRRIALFGADIPAERALSTGIVDEVVDAGELAAALQTVVEAAGEVAGKELAIRRRLVLDATTTSFEESLGAHLSACDRVLRRERAEGRAGERSAA</sequence>
<keyword evidence="2" id="KW-1185">Reference proteome</keyword>
<evidence type="ECO:0008006" key="3">
    <source>
        <dbReference type="Google" id="ProtNLM"/>
    </source>
</evidence>
<reference evidence="1" key="1">
    <citation type="submission" date="2016-10" db="EMBL/GenBank/DDBJ databases">
        <title>Genome sequence of Streptomyces mangrovisoli MUSC 149.</title>
        <authorList>
            <person name="Lee L.-H."/>
            <person name="Ser H.-L."/>
        </authorList>
    </citation>
    <scope>NUCLEOTIDE SEQUENCE [LARGE SCALE GENOMIC DNA]</scope>
    <source>
        <strain evidence="1">MUSC 149</strain>
    </source>
</reference>
<dbReference type="SUPFAM" id="SSF52096">
    <property type="entry name" value="ClpP/crotonase"/>
    <property type="match status" value="1"/>
</dbReference>
<dbReference type="STRING" id="1428628.WN71_009230"/>
<dbReference type="GO" id="GO:0003824">
    <property type="term" value="F:catalytic activity"/>
    <property type="evidence" value="ECO:0007669"/>
    <property type="project" value="UniProtKB-ARBA"/>
</dbReference>